<evidence type="ECO:0000259" key="2">
    <source>
        <dbReference type="Pfam" id="PF03795"/>
    </source>
</evidence>
<dbReference type="InterPro" id="IPR005545">
    <property type="entry name" value="YCII"/>
</dbReference>
<reference evidence="3 4" key="1">
    <citation type="journal article" date="2011" name="Int. J. Syst. Evol. Microbiol.">
        <title>Description of Undibacterium oligocarboniphilum sp. nov., isolated from purified water, and Undibacterium pigrum strain CCUG 49012 as the type strain of Undibacterium parvum sp. nov., and emended descriptions of the genus Undibacterium and the species Undibacterium pigrum.</title>
        <authorList>
            <person name="Eder W."/>
            <person name="Wanner G."/>
            <person name="Ludwig W."/>
            <person name="Busse H.J."/>
            <person name="Ziemke-Kageler F."/>
            <person name="Lang E."/>
        </authorList>
    </citation>
    <scope>NUCLEOTIDE SEQUENCE [LARGE SCALE GENOMIC DNA]</scope>
    <source>
        <strain evidence="3 4">DSM 23061</strain>
    </source>
</reference>
<dbReference type="EMBL" id="CP034464">
    <property type="protein sequence ID" value="AZP12179.1"/>
    <property type="molecule type" value="Genomic_DNA"/>
</dbReference>
<dbReference type="OrthoDB" id="9797014at2"/>
<dbReference type="Pfam" id="PF03795">
    <property type="entry name" value="YCII"/>
    <property type="match status" value="1"/>
</dbReference>
<dbReference type="Gene3D" id="3.30.70.1060">
    <property type="entry name" value="Dimeric alpha+beta barrel"/>
    <property type="match status" value="1"/>
</dbReference>
<dbReference type="KEGG" id="upv:EJN92_09280"/>
<gene>
    <name evidence="3" type="ORF">EJN92_09280</name>
</gene>
<organism evidence="3 4">
    <name type="scientific">Undibacterium parvum</name>
    <dbReference type="NCBI Taxonomy" id="401471"/>
    <lineage>
        <taxon>Bacteria</taxon>
        <taxon>Pseudomonadati</taxon>
        <taxon>Pseudomonadota</taxon>
        <taxon>Betaproteobacteria</taxon>
        <taxon>Burkholderiales</taxon>
        <taxon>Oxalobacteraceae</taxon>
        <taxon>Undibacterium</taxon>
    </lineage>
</organism>
<dbReference type="RefSeq" id="WP_126127561.1">
    <property type="nucleotide sequence ID" value="NZ_CP034464.1"/>
</dbReference>
<dbReference type="SUPFAM" id="SSF54909">
    <property type="entry name" value="Dimeric alpha+beta barrel"/>
    <property type="match status" value="1"/>
</dbReference>
<dbReference type="AlphaFoldDB" id="A0A3Q9BQJ7"/>
<feature type="domain" description="YCII-related" evidence="2">
    <location>
        <begin position="1"/>
        <end position="88"/>
    </location>
</feature>
<accession>A0A3Q9BQJ7</accession>
<dbReference type="Proteomes" id="UP000275663">
    <property type="component" value="Chromosome"/>
</dbReference>
<dbReference type="InterPro" id="IPR011008">
    <property type="entry name" value="Dimeric_a/b-barrel"/>
</dbReference>
<comment type="similarity">
    <text evidence="1">Belongs to the YciI family.</text>
</comment>
<protein>
    <recommendedName>
        <fullName evidence="2">YCII-related domain-containing protein</fullName>
    </recommendedName>
</protein>
<evidence type="ECO:0000313" key="4">
    <source>
        <dbReference type="Proteomes" id="UP000275663"/>
    </source>
</evidence>
<keyword evidence="4" id="KW-1185">Reference proteome</keyword>
<sequence>MLFVVRFTDLPGQGAIRAEFLQQHIDWLAERQAQIKVAGSLRHELGETPVGALWILEADNKAAVEAAFQSDPFWQQGLRQSVEIYHWSKALPDVIAQI</sequence>
<evidence type="ECO:0000256" key="1">
    <source>
        <dbReference type="ARBA" id="ARBA00007689"/>
    </source>
</evidence>
<name>A0A3Q9BQJ7_9BURK</name>
<proteinExistence type="inferred from homology"/>
<evidence type="ECO:0000313" key="3">
    <source>
        <dbReference type="EMBL" id="AZP12179.1"/>
    </source>
</evidence>